<dbReference type="PANTHER" id="PTHR47506:SF3">
    <property type="entry name" value="HTH-TYPE TRANSCRIPTIONAL REGULATOR LMRA"/>
    <property type="match status" value="1"/>
</dbReference>
<gene>
    <name evidence="6" type="ORF">BST83_06710</name>
</gene>
<dbReference type="InterPro" id="IPR009057">
    <property type="entry name" value="Homeodomain-like_sf"/>
</dbReference>
<reference evidence="6 7" key="1">
    <citation type="submission" date="2016-11" db="EMBL/GenBank/DDBJ databases">
        <title>Trade-off between light-utilization and light-protection in marine flavobacteria.</title>
        <authorList>
            <person name="Kumagai Y."/>
        </authorList>
    </citation>
    <scope>NUCLEOTIDE SEQUENCE [LARGE SCALE GENOMIC DNA]</scope>
    <source>
        <strain evidence="6 7">ATCC 700397</strain>
    </source>
</reference>
<evidence type="ECO:0000313" key="6">
    <source>
        <dbReference type="EMBL" id="PQB06875.1"/>
    </source>
</evidence>
<dbReference type="Gene3D" id="1.10.357.10">
    <property type="entry name" value="Tetracycline Repressor, domain 2"/>
    <property type="match status" value="1"/>
</dbReference>
<dbReference type="SUPFAM" id="SSF48498">
    <property type="entry name" value="Tetracyclin repressor-like, C-terminal domain"/>
    <property type="match status" value="1"/>
</dbReference>
<comment type="caution">
    <text evidence="6">The sequence shown here is derived from an EMBL/GenBank/DDBJ whole genome shotgun (WGS) entry which is preliminary data.</text>
</comment>
<evidence type="ECO:0000256" key="2">
    <source>
        <dbReference type="ARBA" id="ARBA00023125"/>
    </source>
</evidence>
<keyword evidence="7" id="KW-1185">Reference proteome</keyword>
<dbReference type="Pfam" id="PF00440">
    <property type="entry name" value="TetR_N"/>
    <property type="match status" value="1"/>
</dbReference>
<dbReference type="RefSeq" id="WP_104809119.1">
    <property type="nucleotide sequence ID" value="NZ_MQUA01000013.1"/>
</dbReference>
<evidence type="ECO:0000313" key="7">
    <source>
        <dbReference type="Proteomes" id="UP000239522"/>
    </source>
</evidence>
<organism evidence="6 7">
    <name type="scientific">Polaribacter filamentus</name>
    <dbReference type="NCBI Taxonomy" id="53483"/>
    <lineage>
        <taxon>Bacteria</taxon>
        <taxon>Pseudomonadati</taxon>
        <taxon>Bacteroidota</taxon>
        <taxon>Flavobacteriia</taxon>
        <taxon>Flavobacteriales</taxon>
        <taxon>Flavobacteriaceae</taxon>
    </lineage>
</organism>
<keyword evidence="2 4" id="KW-0238">DNA-binding</keyword>
<dbReference type="SUPFAM" id="SSF46689">
    <property type="entry name" value="Homeodomain-like"/>
    <property type="match status" value="1"/>
</dbReference>
<dbReference type="AlphaFoldDB" id="A0A2S7KW53"/>
<dbReference type="PANTHER" id="PTHR47506">
    <property type="entry name" value="TRANSCRIPTIONAL REGULATORY PROTEIN"/>
    <property type="match status" value="1"/>
</dbReference>
<feature type="DNA-binding region" description="H-T-H motif" evidence="4">
    <location>
        <begin position="27"/>
        <end position="46"/>
    </location>
</feature>
<evidence type="ECO:0000256" key="3">
    <source>
        <dbReference type="ARBA" id="ARBA00023163"/>
    </source>
</evidence>
<evidence type="ECO:0000256" key="1">
    <source>
        <dbReference type="ARBA" id="ARBA00023015"/>
    </source>
</evidence>
<keyword evidence="1" id="KW-0805">Transcription regulation</keyword>
<dbReference type="EMBL" id="MQUA01000013">
    <property type="protein sequence ID" value="PQB06875.1"/>
    <property type="molecule type" value="Genomic_DNA"/>
</dbReference>
<dbReference type="InterPro" id="IPR001647">
    <property type="entry name" value="HTH_TetR"/>
</dbReference>
<protein>
    <submittedName>
        <fullName evidence="6">TetR family transcriptional regulator</fullName>
    </submittedName>
</protein>
<sequence length="181" mass="20648">MKKQGVKERIIETASDLFYNNGYNQTGINQIIAEAGVAKASMYQHFRSKEDIAVAYLKQRHINWMGSLQDFVSSKKTNKEKVIASFDYLESWLSSVNYRGCGFQNIICDLPQDQHKIKDQVLLHKTDVKKLIDILLHEDSNQEDLANEILVLLEGAIILSQIQKNSWPIKAAKRAAIKLLD</sequence>
<dbReference type="PROSITE" id="PS50977">
    <property type="entry name" value="HTH_TETR_2"/>
    <property type="match status" value="1"/>
</dbReference>
<proteinExistence type="predicted"/>
<feature type="domain" description="HTH tetR-type" evidence="5">
    <location>
        <begin position="4"/>
        <end position="64"/>
    </location>
</feature>
<dbReference type="PRINTS" id="PR00455">
    <property type="entry name" value="HTHTETR"/>
</dbReference>
<evidence type="ECO:0000256" key="4">
    <source>
        <dbReference type="PROSITE-ProRule" id="PRU00335"/>
    </source>
</evidence>
<evidence type="ECO:0000259" key="5">
    <source>
        <dbReference type="PROSITE" id="PS50977"/>
    </source>
</evidence>
<dbReference type="GO" id="GO:0003677">
    <property type="term" value="F:DNA binding"/>
    <property type="evidence" value="ECO:0007669"/>
    <property type="project" value="UniProtKB-UniRule"/>
</dbReference>
<accession>A0A2S7KW53</accession>
<dbReference type="InterPro" id="IPR036271">
    <property type="entry name" value="Tet_transcr_reg_TetR-rel_C_sf"/>
</dbReference>
<dbReference type="OrthoDB" id="9787680at2"/>
<name>A0A2S7KW53_9FLAO</name>
<dbReference type="Proteomes" id="UP000239522">
    <property type="component" value="Unassembled WGS sequence"/>
</dbReference>
<keyword evidence="3" id="KW-0804">Transcription</keyword>